<dbReference type="SUPFAM" id="SSF64288">
    <property type="entry name" value="Chorismate lyase-like"/>
    <property type="match status" value="1"/>
</dbReference>
<dbReference type="PATRIC" id="fig|28229.4.peg.1850"/>
<feature type="binding site" evidence="4">
    <location>
        <position position="124"/>
    </location>
    <ligand>
        <name>substrate</name>
    </ligand>
</feature>
<comment type="similarity">
    <text evidence="4">Belongs to the UbiC family.</text>
</comment>
<dbReference type="OrthoDB" id="9789493at2"/>
<keyword evidence="2 4" id="KW-0831">Ubiquinone biosynthesis</keyword>
<organism evidence="5 6">
    <name type="scientific">Colwellia psychrerythraea</name>
    <name type="common">Vibrio psychroerythus</name>
    <dbReference type="NCBI Taxonomy" id="28229"/>
    <lineage>
        <taxon>Bacteria</taxon>
        <taxon>Pseudomonadati</taxon>
        <taxon>Pseudomonadota</taxon>
        <taxon>Gammaproteobacteria</taxon>
        <taxon>Alteromonadales</taxon>
        <taxon>Colwelliaceae</taxon>
        <taxon>Colwellia</taxon>
    </lineage>
</organism>
<name>A0A099KRR8_COLPS</name>
<dbReference type="GO" id="GO:0005829">
    <property type="term" value="C:cytosol"/>
    <property type="evidence" value="ECO:0007669"/>
    <property type="project" value="TreeGrafter"/>
</dbReference>
<proteinExistence type="inferred from homology"/>
<dbReference type="EC" id="4.1.3.40" evidence="4"/>
<dbReference type="Gene3D" id="3.40.1410.10">
    <property type="entry name" value="Chorismate lyase-like"/>
    <property type="match status" value="1"/>
</dbReference>
<feature type="binding site" evidence="4">
    <location>
        <position position="196"/>
    </location>
    <ligand>
        <name>substrate</name>
    </ligand>
</feature>
<dbReference type="PANTHER" id="PTHR38683:SF1">
    <property type="entry name" value="CHORISMATE PYRUVATE-LYASE"/>
    <property type="match status" value="1"/>
</dbReference>
<dbReference type="RefSeq" id="WP_033093585.1">
    <property type="nucleotide sequence ID" value="NZ_JQED01000017.1"/>
</dbReference>
<comment type="caution">
    <text evidence="5">The sequence shown here is derived from an EMBL/GenBank/DDBJ whole genome shotgun (WGS) entry which is preliminary data.</text>
</comment>
<dbReference type="PANTHER" id="PTHR38683">
    <property type="entry name" value="CHORISMATE PYRUVATE-LYASE"/>
    <property type="match status" value="1"/>
</dbReference>
<evidence type="ECO:0000313" key="6">
    <source>
        <dbReference type="Proteomes" id="UP000029843"/>
    </source>
</evidence>
<dbReference type="HAMAP" id="MF_01632">
    <property type="entry name" value="UbiC"/>
    <property type="match status" value="1"/>
</dbReference>
<protein>
    <recommendedName>
        <fullName evidence="4">Probable chorismate pyruvate-lyase</fullName>
        <shortName evidence="4">CL</shortName>
        <shortName evidence="4">CPL</shortName>
        <ecNumber evidence="4">4.1.3.40</ecNumber>
    </recommendedName>
</protein>
<dbReference type="GO" id="GO:0042866">
    <property type="term" value="P:pyruvate biosynthetic process"/>
    <property type="evidence" value="ECO:0007669"/>
    <property type="project" value="UniProtKB-UniRule"/>
</dbReference>
<dbReference type="Proteomes" id="UP000029843">
    <property type="component" value="Unassembled WGS sequence"/>
</dbReference>
<evidence type="ECO:0000256" key="1">
    <source>
        <dbReference type="ARBA" id="ARBA00022490"/>
    </source>
</evidence>
<evidence type="ECO:0000256" key="3">
    <source>
        <dbReference type="ARBA" id="ARBA00023239"/>
    </source>
</evidence>
<keyword evidence="4 5" id="KW-0670">Pyruvate</keyword>
<dbReference type="GO" id="GO:0008813">
    <property type="term" value="F:chorismate lyase activity"/>
    <property type="evidence" value="ECO:0007669"/>
    <property type="project" value="UniProtKB-UniRule"/>
</dbReference>
<dbReference type="InterPro" id="IPR028978">
    <property type="entry name" value="Chorismate_lyase_/UTRA_dom_sf"/>
</dbReference>
<comment type="pathway">
    <text evidence="4">Cofactor biosynthesis; ubiquinone biosynthesis.</text>
</comment>
<dbReference type="GO" id="GO:0006744">
    <property type="term" value="P:ubiquinone biosynthetic process"/>
    <property type="evidence" value="ECO:0007669"/>
    <property type="project" value="UniProtKB-UniRule"/>
</dbReference>
<keyword evidence="3 4" id="KW-0456">Lyase</keyword>
<evidence type="ECO:0000256" key="4">
    <source>
        <dbReference type="HAMAP-Rule" id="MF_01632"/>
    </source>
</evidence>
<comment type="subcellular location">
    <subcellularLocation>
        <location evidence="4">Cytoplasm</location>
    </subcellularLocation>
</comment>
<reference evidence="5 6" key="1">
    <citation type="submission" date="2014-08" db="EMBL/GenBank/DDBJ databases">
        <title>Genomic and Phenotypic Diversity of Colwellia psychrerythraea strains from Disparate Marine Basins.</title>
        <authorList>
            <person name="Techtmann S.M."/>
            <person name="Stelling S.C."/>
            <person name="Utturkar S.M."/>
            <person name="Alshibli N."/>
            <person name="Harris A."/>
            <person name="Brown S.D."/>
            <person name="Hazen T.C."/>
        </authorList>
    </citation>
    <scope>NUCLEOTIDE SEQUENCE [LARGE SCALE GENOMIC DNA]</scope>
    <source>
        <strain evidence="5 6">ND2E</strain>
    </source>
</reference>
<dbReference type="UniPathway" id="UPA00232"/>
<comment type="function">
    <text evidence="4">Removes the pyruvyl group from chorismate, with concomitant aromatization of the ring, to provide 4-hydroxybenzoate (4HB) for the ubiquinone pathway.</text>
</comment>
<keyword evidence="1 4" id="KW-0963">Cytoplasm</keyword>
<comment type="caution">
    <text evidence="4">Lacks conserved residue(s) required for the propagation of feature annotation.</text>
</comment>
<dbReference type="EMBL" id="JQED01000017">
    <property type="protein sequence ID" value="KGJ92562.1"/>
    <property type="molecule type" value="Genomic_DNA"/>
</dbReference>
<dbReference type="Pfam" id="PF04345">
    <property type="entry name" value="Chor_lyase"/>
    <property type="match status" value="1"/>
</dbReference>
<sequence length="206" mass="22600">MKQKIVNFPINFPITLSGQWLSPDEEACSSLPTLLRDWLLDEGSLTARLKNQSGHFMVKVIGEQKQPCSAAEACDFIKVGEPVLVREVLLYCDNVPQVFARSLLPLASLTGAEQVLANLGEQPLGQVLFNNSSLQRLRLELSSFAADSSVVKLAKALAGKDANSNALVNTAKIPKQALWGRRSIFMLENKPLMVAEVFLPDAFAYQ</sequence>
<evidence type="ECO:0000313" key="5">
    <source>
        <dbReference type="EMBL" id="KGJ92562.1"/>
    </source>
</evidence>
<gene>
    <name evidence="4" type="primary">ubiC</name>
    <name evidence="5" type="ORF">ND2E_2810</name>
</gene>
<feature type="binding site" evidence="4">
    <location>
        <position position="86"/>
    </location>
    <ligand>
        <name>substrate</name>
    </ligand>
</feature>
<accession>A0A099KRR8</accession>
<dbReference type="InterPro" id="IPR007440">
    <property type="entry name" value="Chorismate--pyruvate_lyase"/>
</dbReference>
<dbReference type="AlphaFoldDB" id="A0A099KRR8"/>
<comment type="catalytic activity">
    <reaction evidence="4">
        <text>chorismate = 4-hydroxybenzoate + pyruvate</text>
        <dbReference type="Rhea" id="RHEA:16505"/>
        <dbReference type="ChEBI" id="CHEBI:15361"/>
        <dbReference type="ChEBI" id="CHEBI:17879"/>
        <dbReference type="ChEBI" id="CHEBI:29748"/>
        <dbReference type="EC" id="4.1.3.40"/>
    </reaction>
</comment>
<evidence type="ECO:0000256" key="2">
    <source>
        <dbReference type="ARBA" id="ARBA00022688"/>
    </source>
</evidence>